<evidence type="ECO:0000313" key="1">
    <source>
        <dbReference type="EMBL" id="CAH0370944.1"/>
    </source>
</evidence>
<name>A0A8J2WX24_9STRA</name>
<reference evidence="1" key="1">
    <citation type="submission" date="2021-11" db="EMBL/GenBank/DDBJ databases">
        <authorList>
            <consortium name="Genoscope - CEA"/>
            <person name="William W."/>
        </authorList>
    </citation>
    <scope>NUCLEOTIDE SEQUENCE</scope>
</reference>
<proteinExistence type="predicted"/>
<accession>A0A8J2WX24</accession>
<sequence length="306" mass="33368">SGLKIILRLLLPSPPTFLLATNRRRLRLARRRPTFRLGRLLSVLVQVVDRVPGHLHDGGLLRQELDDVAAVPARHRRQQQLPLADPVRLDVQPPGLQQRRQDAGELLLGLLAPGVALVGAGHLLVGQCHEEHRGARVRLLVRHLLGEFFGVELRDLSGVHPAAVLARGAPPFDHLLVDLGLGLELVGLVAALPFPADGVQIDLAPVLARAFLLLFGCGVVAARTADEQRAEHERCLARHFYLSLEVLPHQGRRGECWAGGATGPEQRHVQKKQANQAQLSSLDACAPFRRGERTGGRLRGVFVPAS</sequence>
<keyword evidence="2" id="KW-1185">Reference proteome</keyword>
<feature type="non-terminal residue" evidence="1">
    <location>
        <position position="306"/>
    </location>
</feature>
<dbReference type="AlphaFoldDB" id="A0A8J2WX24"/>
<dbReference type="EMBL" id="CAKKNE010000003">
    <property type="protein sequence ID" value="CAH0370944.1"/>
    <property type="molecule type" value="Genomic_DNA"/>
</dbReference>
<evidence type="ECO:0000313" key="2">
    <source>
        <dbReference type="Proteomes" id="UP000789595"/>
    </source>
</evidence>
<organism evidence="1 2">
    <name type="scientific">Pelagomonas calceolata</name>
    <dbReference type="NCBI Taxonomy" id="35677"/>
    <lineage>
        <taxon>Eukaryota</taxon>
        <taxon>Sar</taxon>
        <taxon>Stramenopiles</taxon>
        <taxon>Ochrophyta</taxon>
        <taxon>Pelagophyceae</taxon>
        <taxon>Pelagomonadales</taxon>
        <taxon>Pelagomonadaceae</taxon>
        <taxon>Pelagomonas</taxon>
    </lineage>
</organism>
<protein>
    <submittedName>
        <fullName evidence="1">Uncharacterized protein</fullName>
    </submittedName>
</protein>
<comment type="caution">
    <text evidence="1">The sequence shown here is derived from an EMBL/GenBank/DDBJ whole genome shotgun (WGS) entry which is preliminary data.</text>
</comment>
<gene>
    <name evidence="1" type="ORF">PECAL_3P08610</name>
</gene>
<dbReference type="Proteomes" id="UP000789595">
    <property type="component" value="Unassembled WGS sequence"/>
</dbReference>